<evidence type="ECO:0000313" key="3">
    <source>
        <dbReference type="EMBL" id="KAI1720805.1"/>
    </source>
</evidence>
<reference evidence="3" key="1">
    <citation type="submission" date="2022-01" db="EMBL/GenBank/DDBJ databases">
        <title>Genome Sequence Resource for Two Populations of Ditylenchus destructor, the Migratory Endoparasitic Phytonematode.</title>
        <authorList>
            <person name="Zhang H."/>
            <person name="Lin R."/>
            <person name="Xie B."/>
        </authorList>
    </citation>
    <scope>NUCLEOTIDE SEQUENCE</scope>
    <source>
        <strain evidence="3">BazhouSP</strain>
    </source>
</reference>
<evidence type="ECO:0000256" key="1">
    <source>
        <dbReference type="SAM" id="MobiDB-lite"/>
    </source>
</evidence>
<evidence type="ECO:0000259" key="2">
    <source>
        <dbReference type="PROSITE" id="PS50304"/>
    </source>
</evidence>
<protein>
    <submittedName>
        <fullName evidence="3">Iron-sulfur cluster assembly accessory protein</fullName>
    </submittedName>
</protein>
<feature type="compositionally biased region" description="Low complexity" evidence="1">
    <location>
        <begin position="1"/>
        <end position="17"/>
    </location>
</feature>
<dbReference type="Gene3D" id="2.30.30.140">
    <property type="match status" value="1"/>
</dbReference>
<feature type="domain" description="Tudor" evidence="2">
    <location>
        <begin position="70"/>
        <end position="122"/>
    </location>
</feature>
<comment type="caution">
    <text evidence="3">The sequence shown here is derived from an EMBL/GenBank/DDBJ whole genome shotgun (WGS) entry which is preliminary data.</text>
</comment>
<sequence>MLISWTSSSHSPNSDPSYATYSSTTPVEQIIFEGDDSGSECSVKSAPAGYSSTVSLEAAVVQCGKNHFSVWQIGDQCLAPFTDYNYYPAYIRAFGPADLCSVCFYDFNHTAFVPVEVLCRRS</sequence>
<organism evidence="3 4">
    <name type="scientific">Ditylenchus destructor</name>
    <dbReference type="NCBI Taxonomy" id="166010"/>
    <lineage>
        <taxon>Eukaryota</taxon>
        <taxon>Metazoa</taxon>
        <taxon>Ecdysozoa</taxon>
        <taxon>Nematoda</taxon>
        <taxon>Chromadorea</taxon>
        <taxon>Rhabditida</taxon>
        <taxon>Tylenchina</taxon>
        <taxon>Tylenchomorpha</taxon>
        <taxon>Sphaerularioidea</taxon>
        <taxon>Anguinidae</taxon>
        <taxon>Anguininae</taxon>
        <taxon>Ditylenchus</taxon>
    </lineage>
</organism>
<dbReference type="SUPFAM" id="SSF63748">
    <property type="entry name" value="Tudor/PWWP/MBT"/>
    <property type="match status" value="1"/>
</dbReference>
<gene>
    <name evidence="3" type="ORF">DdX_05052</name>
</gene>
<dbReference type="EMBL" id="JAKKPZ010000005">
    <property type="protein sequence ID" value="KAI1720805.1"/>
    <property type="molecule type" value="Genomic_DNA"/>
</dbReference>
<feature type="region of interest" description="Disordered" evidence="1">
    <location>
        <begin position="1"/>
        <end position="22"/>
    </location>
</feature>
<keyword evidence="4" id="KW-1185">Reference proteome</keyword>
<proteinExistence type="predicted"/>
<dbReference type="PROSITE" id="PS50304">
    <property type="entry name" value="TUDOR"/>
    <property type="match status" value="1"/>
</dbReference>
<evidence type="ECO:0000313" key="4">
    <source>
        <dbReference type="Proteomes" id="UP001201812"/>
    </source>
</evidence>
<accession>A0AAD4R431</accession>
<dbReference type="AlphaFoldDB" id="A0AAD4R431"/>
<name>A0AAD4R431_9BILA</name>
<dbReference type="InterPro" id="IPR002999">
    <property type="entry name" value="Tudor"/>
</dbReference>
<dbReference type="Proteomes" id="UP001201812">
    <property type="component" value="Unassembled WGS sequence"/>
</dbReference>